<proteinExistence type="predicted"/>
<accession>A0A8X8YMX5</accession>
<dbReference type="Proteomes" id="UP000298416">
    <property type="component" value="Unassembled WGS sequence"/>
</dbReference>
<reference evidence="3" key="1">
    <citation type="submission" date="2018-01" db="EMBL/GenBank/DDBJ databases">
        <authorList>
            <person name="Mao J.F."/>
        </authorList>
    </citation>
    <scope>NUCLEOTIDE SEQUENCE</scope>
    <source>
        <strain evidence="3">Huo1</strain>
        <tissue evidence="3">Leaf</tissue>
    </source>
</reference>
<sequence length="299" mass="34018">MKHITCILCMQYLAINETSYSKRLHHPHNIAQTMANNIPPQDSFLYKGRWTAEVDSVMLSVIIREKRANNWSGTVIPIPVLEEAVATISLETGVSFTWRELYERFQFMEKRYHAFNLVTRTRGVSWYVHSNTIIGPEPTWKALFQKNQLAAAYFYYGDPEWSRLTMLFGKTKPKTEPNSNVIEISDTTVPVPEEDANPSPHMVPFDPFTEVSESVSSPLVANVNSTRRKLFSEDYHNLDIEESIETCPIFRHPGTSGAANHKPATRPSARVKKFNPAESPHGSSCGSTSPANWWRNNMK</sequence>
<evidence type="ECO:0000313" key="4">
    <source>
        <dbReference type="Proteomes" id="UP000298416"/>
    </source>
</evidence>
<dbReference type="Pfam" id="PF12776">
    <property type="entry name" value="Myb_DNA-bind_3"/>
    <property type="match status" value="1"/>
</dbReference>
<dbReference type="AlphaFoldDB" id="A0A8X8YMX5"/>
<organism evidence="3">
    <name type="scientific">Salvia splendens</name>
    <name type="common">Scarlet sage</name>
    <dbReference type="NCBI Taxonomy" id="180675"/>
    <lineage>
        <taxon>Eukaryota</taxon>
        <taxon>Viridiplantae</taxon>
        <taxon>Streptophyta</taxon>
        <taxon>Embryophyta</taxon>
        <taxon>Tracheophyta</taxon>
        <taxon>Spermatophyta</taxon>
        <taxon>Magnoliopsida</taxon>
        <taxon>eudicotyledons</taxon>
        <taxon>Gunneridae</taxon>
        <taxon>Pentapetalae</taxon>
        <taxon>asterids</taxon>
        <taxon>lamiids</taxon>
        <taxon>Lamiales</taxon>
        <taxon>Lamiaceae</taxon>
        <taxon>Nepetoideae</taxon>
        <taxon>Mentheae</taxon>
        <taxon>Salviinae</taxon>
        <taxon>Salvia</taxon>
        <taxon>Salvia subgen. Calosphace</taxon>
        <taxon>core Calosphace</taxon>
    </lineage>
</organism>
<feature type="compositionally biased region" description="Polar residues" evidence="1">
    <location>
        <begin position="281"/>
        <end position="299"/>
    </location>
</feature>
<feature type="region of interest" description="Disordered" evidence="1">
    <location>
        <begin position="274"/>
        <end position="299"/>
    </location>
</feature>
<dbReference type="EMBL" id="PNBA02000001">
    <property type="protein sequence ID" value="KAG6435855.1"/>
    <property type="molecule type" value="Genomic_DNA"/>
</dbReference>
<gene>
    <name evidence="3" type="ORF">SASPL_100736</name>
</gene>
<dbReference type="InterPro" id="IPR024752">
    <property type="entry name" value="Myb/SANT-like_dom"/>
</dbReference>
<evidence type="ECO:0000256" key="1">
    <source>
        <dbReference type="SAM" id="MobiDB-lite"/>
    </source>
</evidence>
<protein>
    <recommendedName>
        <fullName evidence="2">Myb/SANT-like domain-containing protein</fullName>
    </recommendedName>
</protein>
<name>A0A8X8YMX5_SALSN</name>
<feature type="domain" description="Myb/SANT-like" evidence="2">
    <location>
        <begin position="49"/>
        <end position="142"/>
    </location>
</feature>
<evidence type="ECO:0000313" key="3">
    <source>
        <dbReference type="EMBL" id="KAG6435855.1"/>
    </source>
</evidence>
<comment type="caution">
    <text evidence="3">The sequence shown here is derived from an EMBL/GenBank/DDBJ whole genome shotgun (WGS) entry which is preliminary data.</text>
</comment>
<reference evidence="3" key="2">
    <citation type="submission" date="2020-08" db="EMBL/GenBank/DDBJ databases">
        <title>Plant Genome Project.</title>
        <authorList>
            <person name="Zhang R.-G."/>
        </authorList>
    </citation>
    <scope>NUCLEOTIDE SEQUENCE</scope>
    <source>
        <strain evidence="3">Huo1</strain>
        <tissue evidence="3">Leaf</tissue>
    </source>
</reference>
<evidence type="ECO:0000259" key="2">
    <source>
        <dbReference type="Pfam" id="PF12776"/>
    </source>
</evidence>
<keyword evidence="4" id="KW-1185">Reference proteome</keyword>